<dbReference type="Proteomes" id="UP000320876">
    <property type="component" value="Unassembled WGS sequence"/>
</dbReference>
<keyword evidence="2" id="KW-1185">Reference proteome</keyword>
<dbReference type="InterPro" id="IPR001387">
    <property type="entry name" value="Cro/C1-type_HTH"/>
</dbReference>
<dbReference type="AlphaFoldDB" id="A0A542DNK3"/>
<evidence type="ECO:0000313" key="2">
    <source>
        <dbReference type="Proteomes" id="UP000320876"/>
    </source>
</evidence>
<name>A0A542DNK3_AMYCI</name>
<dbReference type="CDD" id="cd00093">
    <property type="entry name" value="HTH_XRE"/>
    <property type="match status" value="1"/>
</dbReference>
<sequence length="154" mass="18052">MERKGLNQREIAEATGLTEARVSQIKKSIENRHKKPREEARENFPFPRIQEKFSRNSVYHRLADHMEYVATGGKDMSEHKLKALLGFYKRLDEHNVVVEFDPNNPPMPGIKYGGFAYVPREERDGDLIVRINEHTKITDRSNVWLRRPKKLPDV</sequence>
<proteinExistence type="predicted"/>
<accession>A0A542DNK3</accession>
<gene>
    <name evidence="1" type="ORF">FB471_4471</name>
</gene>
<organism evidence="1 2">
    <name type="scientific">Amycolatopsis cihanbeyliensis</name>
    <dbReference type="NCBI Taxonomy" id="1128664"/>
    <lineage>
        <taxon>Bacteria</taxon>
        <taxon>Bacillati</taxon>
        <taxon>Actinomycetota</taxon>
        <taxon>Actinomycetes</taxon>
        <taxon>Pseudonocardiales</taxon>
        <taxon>Pseudonocardiaceae</taxon>
        <taxon>Amycolatopsis</taxon>
    </lineage>
</organism>
<reference evidence="1 2" key="1">
    <citation type="submission" date="2019-06" db="EMBL/GenBank/DDBJ databases">
        <title>Sequencing the genomes of 1000 actinobacteria strains.</title>
        <authorList>
            <person name="Klenk H.-P."/>
        </authorList>
    </citation>
    <scope>NUCLEOTIDE SEQUENCE [LARGE SCALE GENOMIC DNA]</scope>
    <source>
        <strain evidence="1 2">DSM 45679</strain>
    </source>
</reference>
<comment type="caution">
    <text evidence="1">The sequence shown here is derived from an EMBL/GenBank/DDBJ whole genome shotgun (WGS) entry which is preliminary data.</text>
</comment>
<evidence type="ECO:0000313" key="1">
    <source>
        <dbReference type="EMBL" id="TQJ04666.1"/>
    </source>
</evidence>
<protein>
    <submittedName>
        <fullName evidence="1">Uncharacterized protein</fullName>
    </submittedName>
</protein>
<dbReference type="EMBL" id="VFML01000001">
    <property type="protein sequence ID" value="TQJ04666.1"/>
    <property type="molecule type" value="Genomic_DNA"/>
</dbReference>